<dbReference type="AlphaFoldDB" id="A0A1E3VTD1"/>
<dbReference type="Proteomes" id="UP000095042">
    <property type="component" value="Unassembled WGS sequence"/>
</dbReference>
<comment type="caution">
    <text evidence="1">The sequence shown here is derived from an EMBL/GenBank/DDBJ whole genome shotgun (WGS) entry which is preliminary data.</text>
</comment>
<dbReference type="InterPro" id="IPR027417">
    <property type="entry name" value="P-loop_NTPase"/>
</dbReference>
<protein>
    <recommendedName>
        <fullName evidence="3">Terminase B</fullName>
    </recommendedName>
</protein>
<accession>A0A1E3VTD1</accession>
<evidence type="ECO:0000313" key="2">
    <source>
        <dbReference type="Proteomes" id="UP000095042"/>
    </source>
</evidence>
<dbReference type="SUPFAM" id="SSF52540">
    <property type="entry name" value="P-loop containing nucleoside triphosphate hydrolases"/>
    <property type="match status" value="1"/>
</dbReference>
<dbReference type="Gene3D" id="3.40.50.300">
    <property type="entry name" value="P-loop containing nucleotide triphosphate hydrolases"/>
    <property type="match status" value="1"/>
</dbReference>
<evidence type="ECO:0000313" key="1">
    <source>
        <dbReference type="EMBL" id="ODR96783.1"/>
    </source>
</evidence>
<evidence type="ECO:0008006" key="3">
    <source>
        <dbReference type="Google" id="ProtNLM"/>
    </source>
</evidence>
<reference evidence="1 2" key="1">
    <citation type="journal article" date="2016" name="Environ. Microbiol.">
        <title>New Methyloceanibacter diversity from North Sea sediments includes methanotroph containing solely the soluble methane monooxygenase.</title>
        <authorList>
            <person name="Vekeman B."/>
            <person name="Kerckhof F.M."/>
            <person name="Cremers G."/>
            <person name="de Vos P."/>
            <person name="Vandamme P."/>
            <person name="Boon N."/>
            <person name="Op den Camp H.J."/>
            <person name="Heylen K."/>
        </authorList>
    </citation>
    <scope>NUCLEOTIDE SEQUENCE [LARGE SCALE GENOMIC DNA]</scope>
    <source>
        <strain evidence="1 2">R-67177</strain>
    </source>
</reference>
<organism evidence="1 2">
    <name type="scientific">Methyloceanibacter marginalis</name>
    <dbReference type="NCBI Taxonomy" id="1774971"/>
    <lineage>
        <taxon>Bacteria</taxon>
        <taxon>Pseudomonadati</taxon>
        <taxon>Pseudomonadota</taxon>
        <taxon>Alphaproteobacteria</taxon>
        <taxon>Hyphomicrobiales</taxon>
        <taxon>Hyphomicrobiaceae</taxon>
        <taxon>Methyloceanibacter</taxon>
    </lineage>
</organism>
<keyword evidence="2" id="KW-1185">Reference proteome</keyword>
<dbReference type="EMBL" id="LPWD01000455">
    <property type="protein sequence ID" value="ODR96783.1"/>
    <property type="molecule type" value="Genomic_DNA"/>
</dbReference>
<gene>
    <name evidence="1" type="ORF">AUC71_04245</name>
</gene>
<name>A0A1E3VTD1_9HYPH</name>
<proteinExistence type="predicted"/>
<sequence>MDADVSWQKAWAESRDDPLRFVTGVLGAQPEPWQSQALEAIGKHDRVSIRSGHGVGKTTLQAWLVLWFMLTRSSCKIPVAANSQSQLRDTIWPEIAKWHRKLPAPLREKIEVQAERVVLLTNPEGSFAVRRTASKDNPEALQGFHADNLLFLIDEASGIDDVVFEVGLGALSRPARRLS</sequence>